<organism evidence="1 2">
    <name type="scientific">Candidatus Thermofonsia Clade 1 bacterium</name>
    <dbReference type="NCBI Taxonomy" id="2364210"/>
    <lineage>
        <taxon>Bacteria</taxon>
        <taxon>Bacillati</taxon>
        <taxon>Chloroflexota</taxon>
        <taxon>Candidatus Thermofontia</taxon>
        <taxon>Candidatus Thermofonsia Clade 1</taxon>
    </lineage>
</organism>
<evidence type="ECO:0008006" key="3">
    <source>
        <dbReference type="Google" id="ProtNLM"/>
    </source>
</evidence>
<evidence type="ECO:0000313" key="1">
    <source>
        <dbReference type="EMBL" id="PJF36511.1"/>
    </source>
</evidence>
<dbReference type="SUPFAM" id="SSF52172">
    <property type="entry name" value="CheY-like"/>
    <property type="match status" value="1"/>
</dbReference>
<sequence>MSALPFRQEKPEPNRIRILKLFNVPFALDPYQDRLISQGYEVFNVTSYQDALNYAHKYQPALFIVYDDSDSGVDALEWLRLQHTDRYGWMATTPLIILADAMRMDMLKPEELPDRVIVLQRRADTLNHLTRIVNQLLRGSLQS</sequence>
<dbReference type="EMBL" id="PGTM01000048">
    <property type="protein sequence ID" value="PJF36511.1"/>
    <property type="molecule type" value="Genomic_DNA"/>
</dbReference>
<dbReference type="AlphaFoldDB" id="A0A2M8PG48"/>
<reference evidence="1 2" key="1">
    <citation type="submission" date="2017-11" db="EMBL/GenBank/DDBJ databases">
        <title>Evolution of Phototrophy in the Chloroflexi Phylum Driven by Horizontal Gene Transfer.</title>
        <authorList>
            <person name="Ward L.M."/>
            <person name="Hemp J."/>
            <person name="Shih P.M."/>
            <person name="Mcglynn S.E."/>
            <person name="Fischer W."/>
        </authorList>
    </citation>
    <scope>NUCLEOTIDE SEQUENCE [LARGE SCALE GENOMIC DNA]</scope>
    <source>
        <strain evidence="1">JP3_13</strain>
    </source>
</reference>
<evidence type="ECO:0000313" key="2">
    <source>
        <dbReference type="Proteomes" id="UP000229681"/>
    </source>
</evidence>
<protein>
    <recommendedName>
        <fullName evidence="3">Response regulatory domain-containing protein</fullName>
    </recommendedName>
</protein>
<dbReference type="Proteomes" id="UP000229681">
    <property type="component" value="Unassembled WGS sequence"/>
</dbReference>
<dbReference type="InterPro" id="IPR011006">
    <property type="entry name" value="CheY-like_superfamily"/>
</dbReference>
<comment type="caution">
    <text evidence="1">The sequence shown here is derived from an EMBL/GenBank/DDBJ whole genome shotgun (WGS) entry which is preliminary data.</text>
</comment>
<proteinExistence type="predicted"/>
<accession>A0A2M8PG48</accession>
<gene>
    <name evidence="1" type="ORF">CUN49_05050</name>
</gene>
<name>A0A2M8PG48_9CHLR</name>